<evidence type="ECO:0000256" key="1">
    <source>
        <dbReference type="SAM" id="MobiDB-lite"/>
    </source>
</evidence>
<evidence type="ECO:0000313" key="2">
    <source>
        <dbReference type="EMBL" id="GHP09229.1"/>
    </source>
</evidence>
<comment type="caution">
    <text evidence="2">The sequence shown here is derived from an EMBL/GenBank/DDBJ whole genome shotgun (WGS) entry which is preliminary data.</text>
</comment>
<proteinExistence type="predicted"/>
<dbReference type="Proteomes" id="UP000660262">
    <property type="component" value="Unassembled WGS sequence"/>
</dbReference>
<gene>
    <name evidence="2" type="ORF">PPROV_000796600</name>
</gene>
<dbReference type="AlphaFoldDB" id="A0A830HWH0"/>
<evidence type="ECO:0000313" key="3">
    <source>
        <dbReference type="Proteomes" id="UP000660262"/>
    </source>
</evidence>
<sequence>MRTAQASDAMELLLRLSDRDPVRTVSVMAEYLSTTFRSRFETGEELLKTTLHVTRSDVTAKNVARSHSAQPRTSTRGPPPSSSTQQTRPSTAQGGQRNSLAATSSAAGVPHNRVRASSARASVGAAPTVPPTPLSPADKDLVMARWLKERERREKEREERRNMMLRRERRWMESLNSMQNTRNRKMQKEVETELAARQIQSGFRGMKDRQNVRILRIQREKERQRQLEEERKKITGPSEAEMFADDAARLFD</sequence>
<dbReference type="EMBL" id="BNJQ01000024">
    <property type="protein sequence ID" value="GHP09229.1"/>
    <property type="molecule type" value="Genomic_DNA"/>
</dbReference>
<feature type="compositionally biased region" description="Low complexity" evidence="1">
    <location>
        <begin position="70"/>
        <end position="91"/>
    </location>
</feature>
<name>A0A830HWH0_9CHLO</name>
<feature type="region of interest" description="Disordered" evidence="1">
    <location>
        <begin position="221"/>
        <end position="252"/>
    </location>
</feature>
<feature type="compositionally biased region" description="Low complexity" evidence="1">
    <location>
        <begin position="115"/>
        <end position="126"/>
    </location>
</feature>
<accession>A0A830HWH0</accession>
<protein>
    <submittedName>
        <fullName evidence="2">Uncharacterized protein</fullName>
    </submittedName>
</protein>
<reference evidence="2" key="1">
    <citation type="submission" date="2020-10" db="EMBL/GenBank/DDBJ databases">
        <title>Unveiling of a novel bifunctional photoreceptor, Dualchrome1, isolated from a cosmopolitan green alga.</title>
        <authorList>
            <person name="Suzuki S."/>
            <person name="Kawachi M."/>
        </authorList>
    </citation>
    <scope>NUCLEOTIDE SEQUENCE</scope>
    <source>
        <strain evidence="2">NIES 2893</strain>
    </source>
</reference>
<keyword evidence="3" id="KW-1185">Reference proteome</keyword>
<feature type="region of interest" description="Disordered" evidence="1">
    <location>
        <begin position="58"/>
        <end position="137"/>
    </location>
</feature>
<organism evidence="2 3">
    <name type="scientific">Pycnococcus provasolii</name>
    <dbReference type="NCBI Taxonomy" id="41880"/>
    <lineage>
        <taxon>Eukaryota</taxon>
        <taxon>Viridiplantae</taxon>
        <taxon>Chlorophyta</taxon>
        <taxon>Pseudoscourfieldiophyceae</taxon>
        <taxon>Pseudoscourfieldiales</taxon>
        <taxon>Pycnococcaceae</taxon>
        <taxon>Pycnococcus</taxon>
    </lineage>
</organism>
<dbReference type="PROSITE" id="PS50096">
    <property type="entry name" value="IQ"/>
    <property type="match status" value="1"/>
</dbReference>
<feature type="compositionally biased region" description="Basic and acidic residues" evidence="1">
    <location>
        <begin position="221"/>
        <end position="233"/>
    </location>
</feature>
<feature type="compositionally biased region" description="Polar residues" evidence="1">
    <location>
        <begin position="92"/>
        <end position="106"/>
    </location>
</feature>
<feature type="compositionally biased region" description="Polar residues" evidence="1">
    <location>
        <begin position="58"/>
        <end position="69"/>
    </location>
</feature>